<evidence type="ECO:0000313" key="2">
    <source>
        <dbReference type="EMBL" id="CAG8634441.1"/>
    </source>
</evidence>
<dbReference type="Proteomes" id="UP000789508">
    <property type="component" value="Unassembled WGS sequence"/>
</dbReference>
<feature type="region of interest" description="Disordered" evidence="1">
    <location>
        <begin position="46"/>
        <end position="66"/>
    </location>
</feature>
<sequence>DNYSIFQGFKMIAKIQTFVIDISQLQGRGSTYYCVTKSPRFFKPKAQNTEDDEAINQDTLDMEKVI</sequence>
<protein>
    <submittedName>
        <fullName evidence="2">1958_t:CDS:1</fullName>
    </submittedName>
</protein>
<name>A0A9N9GU74_9GLOM</name>
<keyword evidence="3" id="KW-1185">Reference proteome</keyword>
<gene>
    <name evidence="2" type="ORF">ALEPTO_LOCUS9486</name>
</gene>
<dbReference type="AlphaFoldDB" id="A0A9N9GU74"/>
<reference evidence="2" key="1">
    <citation type="submission" date="2021-06" db="EMBL/GenBank/DDBJ databases">
        <authorList>
            <person name="Kallberg Y."/>
            <person name="Tangrot J."/>
            <person name="Rosling A."/>
        </authorList>
    </citation>
    <scope>NUCLEOTIDE SEQUENCE</scope>
    <source>
        <strain evidence="2">FL130A</strain>
    </source>
</reference>
<proteinExistence type="predicted"/>
<dbReference type="EMBL" id="CAJVPS010007399">
    <property type="protein sequence ID" value="CAG8634441.1"/>
    <property type="molecule type" value="Genomic_DNA"/>
</dbReference>
<evidence type="ECO:0000313" key="3">
    <source>
        <dbReference type="Proteomes" id="UP000789508"/>
    </source>
</evidence>
<accession>A0A9N9GU74</accession>
<feature type="non-terminal residue" evidence="2">
    <location>
        <position position="66"/>
    </location>
</feature>
<comment type="caution">
    <text evidence="2">The sequence shown here is derived from an EMBL/GenBank/DDBJ whole genome shotgun (WGS) entry which is preliminary data.</text>
</comment>
<evidence type="ECO:0000256" key="1">
    <source>
        <dbReference type="SAM" id="MobiDB-lite"/>
    </source>
</evidence>
<organism evidence="2 3">
    <name type="scientific">Ambispora leptoticha</name>
    <dbReference type="NCBI Taxonomy" id="144679"/>
    <lineage>
        <taxon>Eukaryota</taxon>
        <taxon>Fungi</taxon>
        <taxon>Fungi incertae sedis</taxon>
        <taxon>Mucoromycota</taxon>
        <taxon>Glomeromycotina</taxon>
        <taxon>Glomeromycetes</taxon>
        <taxon>Archaeosporales</taxon>
        <taxon>Ambisporaceae</taxon>
        <taxon>Ambispora</taxon>
    </lineage>
</organism>